<evidence type="ECO:0000256" key="1">
    <source>
        <dbReference type="ARBA" id="ARBA00010657"/>
    </source>
</evidence>
<evidence type="ECO:0000313" key="3">
    <source>
        <dbReference type="EMBL" id="BET05221.1"/>
    </source>
</evidence>
<proteinExistence type="inferred from homology"/>
<accession>A0AAT9G184</accession>
<dbReference type="EMBL" id="AP028929">
    <property type="protein sequence ID" value="BET05221.1"/>
    <property type="molecule type" value="Genomic_DNA"/>
</dbReference>
<protein>
    <submittedName>
        <fullName evidence="3">MobV family relaxase</fullName>
    </submittedName>
</protein>
<dbReference type="Gene3D" id="3.30.930.30">
    <property type="match status" value="1"/>
</dbReference>
<organism evidence="3">
    <name type="scientific">Streptococcus sp. SN-1</name>
    <dbReference type="NCBI Taxonomy" id="3074854"/>
    <lineage>
        <taxon>Bacteria</taxon>
        <taxon>Bacillati</taxon>
        <taxon>Bacillota</taxon>
        <taxon>Bacilli</taxon>
        <taxon>Lactobacillales</taxon>
        <taxon>Streptococcaceae</taxon>
        <taxon>Streptococcus</taxon>
    </lineage>
</organism>
<dbReference type="AlphaFoldDB" id="A0AAT9G184"/>
<dbReference type="GO" id="GO:0003677">
    <property type="term" value="F:DNA binding"/>
    <property type="evidence" value="ECO:0007669"/>
    <property type="project" value="InterPro"/>
</dbReference>
<reference evidence="3" key="1">
    <citation type="submission" date="2024-06" db="EMBL/GenBank/DDBJ databases">
        <title>Whole Genome Sequence of Streptococcus sp. strain SN-1.</title>
        <authorList>
            <person name="Saito M."/>
            <person name="Kuwahara N."/>
            <person name="Senpuku H."/>
        </authorList>
    </citation>
    <scope>NUCLEOTIDE SEQUENCE</scope>
    <source>
        <strain evidence="3">SN-1</strain>
    </source>
</reference>
<dbReference type="NCBIfam" id="NF041497">
    <property type="entry name" value="MobV"/>
    <property type="match status" value="1"/>
</dbReference>
<dbReference type="CDD" id="cd17242">
    <property type="entry name" value="MobM_relaxase"/>
    <property type="match status" value="1"/>
</dbReference>
<dbReference type="InterPro" id="IPR001668">
    <property type="entry name" value="Mob_Pre"/>
</dbReference>
<dbReference type="RefSeq" id="WP_261050035.1">
    <property type="nucleotide sequence ID" value="NZ_AP028929.1"/>
</dbReference>
<name>A0AAT9G184_9STRE</name>
<sequence length="489" mass="57540">MSYVVARMTKYKSGNLGGAYKHNERIFEKHSNKDIDTSRSHLNYELTDRDRSVSYEKQIKNYIDENKISKRAIRKDAVLCDEWIITSDKDFFAKLTPEETRRFFETSKNYFAENYGLENIAYASVHLDENTPHMHMGIVPMKQGKLSSKSIFNREELKKIQDELPKYLSQHGFHLQRGELDSTKKHLSTQEYKDKQEVLQKIEKQIDEKFDKTIEFNTQLNQMNKDLKNKVEDIKIVDEEIKNKLEELKFINEEKNEMLSNLDHELSEKQDTLSHLEKEINIKKEDLDIVDSIIGSKSETIDSMNQDIKTKQGTINELTKQLREYLQKYQNFDGLNISQLESGTIGKKTLDGKIKLSPETLNNLIKSVIQHFYENRQLSQTVQQQNKELNLLRNVASNKNEILDELRETKNQKRILEIENNSLKNKISQLRDRLNIASRKLGVWRNQAKNYMKQKEFQNLTKQLNAFKPIKLVGAVKVIKKIYEQTLER</sequence>
<evidence type="ECO:0000256" key="2">
    <source>
        <dbReference type="SAM" id="Coils"/>
    </source>
</evidence>
<dbReference type="Pfam" id="PF01076">
    <property type="entry name" value="Mob_Pre"/>
    <property type="match status" value="1"/>
</dbReference>
<feature type="coiled-coil region" evidence="2">
    <location>
        <begin position="375"/>
        <end position="440"/>
    </location>
</feature>
<gene>
    <name evidence="3" type="primary">mobV</name>
    <name evidence="3" type="ORF">MASAN616_10840</name>
</gene>
<comment type="similarity">
    <text evidence="1">Belongs to the plasmid mobilization pre family.</text>
</comment>
<feature type="coiled-coil region" evidence="2">
    <location>
        <begin position="192"/>
        <end position="335"/>
    </location>
</feature>
<dbReference type="GO" id="GO:0006310">
    <property type="term" value="P:DNA recombination"/>
    <property type="evidence" value="ECO:0007669"/>
    <property type="project" value="InterPro"/>
</dbReference>
<keyword evidence="2" id="KW-0175">Coiled coil</keyword>